<accession>A0A409XXD9</accession>
<comment type="caution">
    <text evidence="2">The sequence shown here is derived from an EMBL/GenBank/DDBJ whole genome shotgun (WGS) entry which is preliminary data.</text>
</comment>
<feature type="compositionally biased region" description="Low complexity" evidence="1">
    <location>
        <begin position="197"/>
        <end position="207"/>
    </location>
</feature>
<dbReference type="Proteomes" id="UP000284706">
    <property type="component" value="Unassembled WGS sequence"/>
</dbReference>
<dbReference type="STRING" id="231916.A0A409XXD9"/>
<feature type="compositionally biased region" description="Polar residues" evidence="1">
    <location>
        <begin position="80"/>
        <end position="96"/>
    </location>
</feature>
<feature type="region of interest" description="Disordered" evidence="1">
    <location>
        <begin position="1"/>
        <end position="473"/>
    </location>
</feature>
<feature type="region of interest" description="Disordered" evidence="1">
    <location>
        <begin position="623"/>
        <end position="644"/>
    </location>
</feature>
<name>A0A409XXD9_9AGAR</name>
<gene>
    <name evidence="2" type="ORF">CVT26_008457</name>
</gene>
<feature type="compositionally biased region" description="Polar residues" evidence="1">
    <location>
        <begin position="265"/>
        <end position="279"/>
    </location>
</feature>
<reference evidence="2 3" key="1">
    <citation type="journal article" date="2018" name="Evol. Lett.">
        <title>Horizontal gene cluster transfer increased hallucinogenic mushroom diversity.</title>
        <authorList>
            <person name="Reynolds H.T."/>
            <person name="Vijayakumar V."/>
            <person name="Gluck-Thaler E."/>
            <person name="Korotkin H.B."/>
            <person name="Matheny P.B."/>
            <person name="Slot J.C."/>
        </authorList>
    </citation>
    <scope>NUCLEOTIDE SEQUENCE [LARGE SCALE GENOMIC DNA]</scope>
    <source>
        <strain evidence="2 3">SRW20</strain>
    </source>
</reference>
<feature type="compositionally biased region" description="Polar residues" evidence="1">
    <location>
        <begin position="451"/>
        <end position="460"/>
    </location>
</feature>
<feature type="compositionally biased region" description="Basic and acidic residues" evidence="1">
    <location>
        <begin position="1"/>
        <end position="16"/>
    </location>
</feature>
<feature type="compositionally biased region" description="Low complexity" evidence="1">
    <location>
        <begin position="522"/>
        <end position="570"/>
    </location>
</feature>
<evidence type="ECO:0000256" key="1">
    <source>
        <dbReference type="SAM" id="MobiDB-lite"/>
    </source>
</evidence>
<evidence type="ECO:0000313" key="2">
    <source>
        <dbReference type="EMBL" id="PPQ95438.1"/>
    </source>
</evidence>
<feature type="compositionally biased region" description="Low complexity" evidence="1">
    <location>
        <begin position="215"/>
        <end position="230"/>
    </location>
</feature>
<feature type="compositionally biased region" description="Low complexity" evidence="1">
    <location>
        <begin position="323"/>
        <end position="335"/>
    </location>
</feature>
<dbReference type="EMBL" id="NHYE01001425">
    <property type="protein sequence ID" value="PPQ95438.1"/>
    <property type="molecule type" value="Genomic_DNA"/>
</dbReference>
<feature type="compositionally biased region" description="Low complexity" evidence="1">
    <location>
        <begin position="486"/>
        <end position="499"/>
    </location>
</feature>
<feature type="compositionally biased region" description="Low complexity" evidence="1">
    <location>
        <begin position="370"/>
        <end position="384"/>
    </location>
</feature>
<feature type="region of interest" description="Disordered" evidence="1">
    <location>
        <begin position="485"/>
        <end position="570"/>
    </location>
</feature>
<proteinExistence type="predicted"/>
<sequence length="827" mass="85349">MGLHLEDSDLDAERQRGSTSELTASSISSPMSSSSSPAHPLSMTLLSAAPQSQKQRPSSPLLRSRKSRPLLPRASPCVPSGSSHPPTVGTHTNDMQSGDGEADDYQTHSEDKDFMTAGSSGDIKGSAISESSRSKLGQRGAKRLGAKRREVYDRDDVPTTTEQTAQAPASESNAPSSRPTTPAPPSEEQVFSITPTASARQSAAISPAPSPSPSPASSLSLLPMKSMKSLRTLRVKASRRMLTIDQDNENSPASVLKSRPHAIRPSNSIPNDASTSQDGGHNASSGSKASSPVPSLRPLTPDASPAKQLRTLRRKKHFNIIQSSTTSPSVVPAVSENNASDVQPIAITLNLRPSQRDLKSSPTPPPRPKSPLSLSRPQSLILRRPPSRPLSIVAPPPEESETGSSVGTASPPLTPTHASAPAPPSLASVSAPLAFPEPPSPILPSVPPSTAPTGLSTSLIPQPLPTSPTLASAPVLQAPAHASFISTSSTTTSTPSSSPVKLGHPSRPYYSAIRKGGVTGNSSPPSSRPTSFSGPSPTHASSSSSATAIPTSSSSSSSSRPKSYTPSTSTSTALLSHFNSVAGGTPASTSAASRHMSMSSLFIGTPPHSSPFSAFAVLDDDEEAEVDAVTEDQAAPTTPSPGLLSFSLSAASRRLSGGRASHTPFPNLAQAHGHGNGHRQTMSTGNQAEASGARSTTPSPRIAHRNTIGFSMSGETELRMALATAAAANEGVDETAGANSDKRKSAGGAGGFAFRFRERSSLSPPPSASALPVDDADPGFGFGRMSPPPVSALLGAQMREAEGHSNNSFIGRVKKLRKGLKDMMLLS</sequence>
<protein>
    <submittedName>
        <fullName evidence="2">Uncharacterized protein</fullName>
    </submittedName>
</protein>
<feature type="region of interest" description="Disordered" evidence="1">
    <location>
        <begin position="671"/>
        <end position="705"/>
    </location>
</feature>
<feature type="compositionally biased region" description="Low complexity" evidence="1">
    <location>
        <begin position="158"/>
        <end position="180"/>
    </location>
</feature>
<dbReference type="AlphaFoldDB" id="A0A409XXD9"/>
<evidence type="ECO:0000313" key="3">
    <source>
        <dbReference type="Proteomes" id="UP000284706"/>
    </source>
</evidence>
<feature type="compositionally biased region" description="Low complexity" evidence="1">
    <location>
        <begin position="283"/>
        <end position="294"/>
    </location>
</feature>
<feature type="compositionally biased region" description="Low complexity" evidence="1">
    <location>
        <begin position="18"/>
        <end position="42"/>
    </location>
</feature>
<organism evidence="2 3">
    <name type="scientific">Gymnopilus dilepis</name>
    <dbReference type="NCBI Taxonomy" id="231916"/>
    <lineage>
        <taxon>Eukaryota</taxon>
        <taxon>Fungi</taxon>
        <taxon>Dikarya</taxon>
        <taxon>Basidiomycota</taxon>
        <taxon>Agaricomycotina</taxon>
        <taxon>Agaricomycetes</taxon>
        <taxon>Agaricomycetidae</taxon>
        <taxon>Agaricales</taxon>
        <taxon>Agaricineae</taxon>
        <taxon>Hymenogastraceae</taxon>
        <taxon>Gymnopilus</taxon>
    </lineage>
</organism>
<dbReference type="InParanoid" id="A0A409XXD9"/>
<feature type="compositionally biased region" description="Basic and acidic residues" evidence="1">
    <location>
        <begin position="147"/>
        <end position="157"/>
    </location>
</feature>
<feature type="compositionally biased region" description="Basic and acidic residues" evidence="1">
    <location>
        <begin position="105"/>
        <end position="114"/>
    </location>
</feature>
<keyword evidence="3" id="KW-1185">Reference proteome</keyword>
<feature type="compositionally biased region" description="Polar residues" evidence="1">
    <location>
        <begin position="678"/>
        <end position="699"/>
    </location>
</feature>
<feature type="compositionally biased region" description="Pro residues" evidence="1">
    <location>
        <begin position="435"/>
        <end position="450"/>
    </location>
</feature>
<feature type="compositionally biased region" description="Low complexity" evidence="1">
    <location>
        <begin position="408"/>
        <end position="434"/>
    </location>
</feature>